<sequence>MARPLRLEFAGALYHITSRGNERKPIYLDESDFEGFLKILGDVCERYNWVIHSFCLMTNHYHLLVETPDANLSKGMRQLNGVYTQWFNRKHRRVGHLFQGRYKAILVDKDAYLLELNRYIVLNPIRAKMVDSLSDWPWSSWHYVMGQEPIPQWLSVDKMLLQFAKYKTIAKRKFAQFVEQGKGLDPWGNISNQVFLGSDEFVKEHLELLKAQEGDLSEVPQKQRRRAALALAEYAQQCSSRNDAIRAAYASGGYTLKEVGDYFQLHYSRVSKIVAKRKT</sequence>
<dbReference type="RefSeq" id="WP_169020675.1">
    <property type="nucleotide sequence ID" value="NZ_JABBMT010000021.1"/>
</dbReference>
<dbReference type="Proteomes" id="UP000570493">
    <property type="component" value="Unassembled WGS sequence"/>
</dbReference>
<organism evidence="2 3">
    <name type="scientific">Pseudoalteromonas arctica</name>
    <dbReference type="NCBI Taxonomy" id="394751"/>
    <lineage>
        <taxon>Bacteria</taxon>
        <taxon>Pseudomonadati</taxon>
        <taxon>Pseudomonadota</taxon>
        <taxon>Gammaproteobacteria</taxon>
        <taxon>Alteromonadales</taxon>
        <taxon>Pseudoalteromonadaceae</taxon>
        <taxon>Pseudoalteromonas</taxon>
    </lineage>
</organism>
<accession>A0A7Y0DU75</accession>
<dbReference type="EMBL" id="JABBMT010000021">
    <property type="protein sequence ID" value="NMM41704.1"/>
    <property type="molecule type" value="Genomic_DNA"/>
</dbReference>
<dbReference type="SMART" id="SM01321">
    <property type="entry name" value="Y1_Tnp"/>
    <property type="match status" value="1"/>
</dbReference>
<protein>
    <submittedName>
        <fullName evidence="2">Transposase</fullName>
    </submittedName>
</protein>
<gene>
    <name evidence="2" type="ORF">HHO47_12965</name>
</gene>
<dbReference type="InterPro" id="IPR036515">
    <property type="entry name" value="Transposase_17_sf"/>
</dbReference>
<proteinExistence type="predicted"/>
<dbReference type="PANTHER" id="PTHR34322">
    <property type="entry name" value="TRANSPOSASE, Y1_TNP DOMAIN-CONTAINING"/>
    <property type="match status" value="1"/>
</dbReference>
<dbReference type="PANTHER" id="PTHR34322:SF2">
    <property type="entry name" value="TRANSPOSASE IS200-LIKE DOMAIN-CONTAINING PROTEIN"/>
    <property type="match status" value="1"/>
</dbReference>
<dbReference type="SUPFAM" id="SSF143422">
    <property type="entry name" value="Transposase IS200-like"/>
    <property type="match status" value="1"/>
</dbReference>
<comment type="caution">
    <text evidence="2">The sequence shown here is derived from an EMBL/GenBank/DDBJ whole genome shotgun (WGS) entry which is preliminary data.</text>
</comment>
<dbReference type="InterPro" id="IPR002686">
    <property type="entry name" value="Transposase_17"/>
</dbReference>
<dbReference type="GO" id="GO:0004803">
    <property type="term" value="F:transposase activity"/>
    <property type="evidence" value="ECO:0007669"/>
    <property type="project" value="InterPro"/>
</dbReference>
<dbReference type="AlphaFoldDB" id="A0A7Y0DU75"/>
<keyword evidence="3" id="KW-1185">Reference proteome</keyword>
<reference evidence="2" key="1">
    <citation type="submission" date="2020-04" db="EMBL/GenBank/DDBJ databases">
        <title>Genome Sequencing for Pseudoaltermonas arctica.</title>
        <authorList>
            <person name="Elkins N.S."/>
        </authorList>
    </citation>
    <scope>NUCLEOTIDE SEQUENCE [LARGE SCALE GENOMIC DNA]</scope>
    <source>
        <strain evidence="2">NEC-BIFX-2020_0012</strain>
    </source>
</reference>
<feature type="domain" description="Transposase IS200-like" evidence="1">
    <location>
        <begin position="9"/>
        <end position="123"/>
    </location>
</feature>
<dbReference type="NCBIfam" id="NF047646">
    <property type="entry name" value="REP_Tyr_transpos"/>
    <property type="match status" value="1"/>
</dbReference>
<name>A0A7Y0DU75_9GAMM</name>
<dbReference type="GO" id="GO:0006313">
    <property type="term" value="P:DNA transposition"/>
    <property type="evidence" value="ECO:0007669"/>
    <property type="project" value="InterPro"/>
</dbReference>
<evidence type="ECO:0000259" key="1">
    <source>
        <dbReference type="SMART" id="SM01321"/>
    </source>
</evidence>
<dbReference type="Pfam" id="PF01797">
    <property type="entry name" value="Y1_Tnp"/>
    <property type="match status" value="1"/>
</dbReference>
<evidence type="ECO:0000313" key="2">
    <source>
        <dbReference type="EMBL" id="NMM41704.1"/>
    </source>
</evidence>
<dbReference type="GO" id="GO:0003677">
    <property type="term" value="F:DNA binding"/>
    <property type="evidence" value="ECO:0007669"/>
    <property type="project" value="InterPro"/>
</dbReference>
<dbReference type="Gene3D" id="3.30.70.1290">
    <property type="entry name" value="Transposase IS200-like"/>
    <property type="match status" value="1"/>
</dbReference>
<evidence type="ECO:0000313" key="3">
    <source>
        <dbReference type="Proteomes" id="UP000570493"/>
    </source>
</evidence>